<keyword evidence="3" id="KW-1185">Reference proteome</keyword>
<keyword evidence="1" id="KW-0732">Signal</keyword>
<evidence type="ECO:0000313" key="2">
    <source>
        <dbReference type="EMBL" id="MEH2560168.1"/>
    </source>
</evidence>
<organism evidence="2 3">
    <name type="scientific">Bradyrhizobium algeriense</name>
    <dbReference type="NCBI Taxonomy" id="634784"/>
    <lineage>
        <taxon>Bacteria</taxon>
        <taxon>Pseudomonadati</taxon>
        <taxon>Pseudomonadota</taxon>
        <taxon>Alphaproteobacteria</taxon>
        <taxon>Hyphomicrobiales</taxon>
        <taxon>Nitrobacteraceae</taxon>
        <taxon>Bradyrhizobium</taxon>
    </lineage>
</organism>
<protein>
    <submittedName>
        <fullName evidence="2">Uncharacterized protein</fullName>
    </submittedName>
</protein>
<reference evidence="2 3" key="1">
    <citation type="submission" date="2024-02" db="EMBL/GenBank/DDBJ databases">
        <title>Adaptive strategies in a cosmopolitan and abundant soil bacterium.</title>
        <authorList>
            <person name="Carini P."/>
        </authorList>
    </citation>
    <scope>NUCLEOTIDE SEQUENCE [LARGE SCALE GENOMIC DNA]</scope>
    <source>
        <strain evidence="2 3">AZCC 1608</strain>
    </source>
</reference>
<accession>A0ABU8BQH7</accession>
<comment type="caution">
    <text evidence="2">The sequence shown here is derived from an EMBL/GenBank/DDBJ whole genome shotgun (WGS) entry which is preliminary data.</text>
</comment>
<name>A0ABU8BQH7_9BRAD</name>
<feature type="chain" id="PRO_5046630857" evidence="1">
    <location>
        <begin position="20"/>
        <end position="162"/>
    </location>
</feature>
<dbReference type="RefSeq" id="WP_334489054.1">
    <property type="nucleotide sequence ID" value="NZ_JAZHRV010000001.1"/>
</dbReference>
<dbReference type="EMBL" id="JAZHRV010000001">
    <property type="protein sequence ID" value="MEH2560168.1"/>
    <property type="molecule type" value="Genomic_DNA"/>
</dbReference>
<proteinExistence type="predicted"/>
<dbReference type="Proteomes" id="UP001364224">
    <property type="component" value="Unassembled WGS sequence"/>
</dbReference>
<feature type="signal peptide" evidence="1">
    <location>
        <begin position="1"/>
        <end position="19"/>
    </location>
</feature>
<evidence type="ECO:0000313" key="3">
    <source>
        <dbReference type="Proteomes" id="UP001364224"/>
    </source>
</evidence>
<evidence type="ECO:0000256" key="1">
    <source>
        <dbReference type="SAM" id="SignalP"/>
    </source>
</evidence>
<sequence length="162" mass="17886">MKRTTLLVAFMVLATAAFAHQDRILSVHADGVIPELPSAYQTTRLHVAFSEADAGTLQQLNFLSSGGETRVQPCLLRLVSSGSFRSLFITGSWYHDESIVPHYIGVQFRDSPSPEGLPAHLGVRFLFSLRDAKLLEVERVVLIPGQNTVRLQNIRLSNGCPE</sequence>
<gene>
    <name evidence="2" type="ORF">V1286_007697</name>
</gene>